<reference evidence="2" key="1">
    <citation type="submission" date="2016-10" db="EMBL/GenBank/DDBJ databases">
        <authorList>
            <person name="Varghese N."/>
            <person name="Submissions S."/>
        </authorList>
    </citation>
    <scope>NUCLEOTIDE SEQUENCE [LARGE SCALE GENOMIC DNA]</scope>
    <source>
        <strain evidence="2">BL36</strain>
    </source>
</reference>
<organism evidence="1 2">
    <name type="scientific">Methylobacterium pseudosasicola</name>
    <dbReference type="NCBI Taxonomy" id="582667"/>
    <lineage>
        <taxon>Bacteria</taxon>
        <taxon>Pseudomonadati</taxon>
        <taxon>Pseudomonadota</taxon>
        <taxon>Alphaproteobacteria</taxon>
        <taxon>Hyphomicrobiales</taxon>
        <taxon>Methylobacteriaceae</taxon>
        <taxon>Methylobacterium</taxon>
    </lineage>
</organism>
<proteinExistence type="predicted"/>
<dbReference type="AlphaFoldDB" id="A0A1I4P776"/>
<keyword evidence="2" id="KW-1185">Reference proteome</keyword>
<name>A0A1I4P776_9HYPH</name>
<dbReference type="STRING" id="582667.SAMN05192568_102378"/>
<evidence type="ECO:0000313" key="2">
    <source>
        <dbReference type="Proteomes" id="UP000199048"/>
    </source>
</evidence>
<sequence length="75" mass="8170">MPGDIDARIAEILLCMVRLSHLLPPDDMDGLLGSVAVEVETAMELAEERRLARRADGNVVAFPCRRGRVPDGSPE</sequence>
<accession>A0A1I4P776</accession>
<gene>
    <name evidence="1" type="ORF">SAMN05192568_102378</name>
</gene>
<evidence type="ECO:0000313" key="1">
    <source>
        <dbReference type="EMBL" id="SFM23440.1"/>
    </source>
</evidence>
<protein>
    <submittedName>
        <fullName evidence="1">Uncharacterized protein</fullName>
    </submittedName>
</protein>
<dbReference type="RefSeq" id="WP_092043599.1">
    <property type="nucleotide sequence ID" value="NZ_FOTK01000023.1"/>
</dbReference>
<dbReference type="Proteomes" id="UP000199048">
    <property type="component" value="Unassembled WGS sequence"/>
</dbReference>
<dbReference type="EMBL" id="FOTK01000023">
    <property type="protein sequence ID" value="SFM23440.1"/>
    <property type="molecule type" value="Genomic_DNA"/>
</dbReference>